<dbReference type="AlphaFoldDB" id="A0A6M3JTR7"/>
<sequence>MGYQNENQTAFPFTNVEPAFSHASLGTQKTQRLDSPCRIHIHSRRYRLTDPDGVSAKAAIDGIVLAGILPDDTAKQIKEITFSQEKIPQSEIEETIIELTPLF</sequence>
<dbReference type="GO" id="GO:0006281">
    <property type="term" value="P:DNA repair"/>
    <property type="evidence" value="ECO:0007669"/>
    <property type="project" value="InterPro"/>
</dbReference>
<dbReference type="GO" id="GO:0006310">
    <property type="term" value="P:DNA recombination"/>
    <property type="evidence" value="ECO:0007669"/>
    <property type="project" value="InterPro"/>
</dbReference>
<dbReference type="EMBL" id="MT141976">
    <property type="protein sequence ID" value="QJA72758.1"/>
    <property type="molecule type" value="Genomic_DNA"/>
</dbReference>
<evidence type="ECO:0000313" key="1">
    <source>
        <dbReference type="EMBL" id="QJA72758.1"/>
    </source>
</evidence>
<name>A0A6M3JTR7_9ZZZZ</name>
<gene>
    <name evidence="1" type="ORF">MM415A02615_0003</name>
</gene>
<protein>
    <submittedName>
        <fullName evidence="1">Uncharacterized protein</fullName>
    </submittedName>
</protein>
<organism evidence="1">
    <name type="scientific">viral metagenome</name>
    <dbReference type="NCBI Taxonomy" id="1070528"/>
    <lineage>
        <taxon>unclassified sequences</taxon>
        <taxon>metagenomes</taxon>
        <taxon>organismal metagenomes</taxon>
    </lineage>
</organism>
<dbReference type="GO" id="GO:0000287">
    <property type="term" value="F:magnesium ion binding"/>
    <property type="evidence" value="ECO:0007669"/>
    <property type="project" value="InterPro"/>
</dbReference>
<proteinExistence type="predicted"/>
<dbReference type="Gene3D" id="3.30.1330.70">
    <property type="entry name" value="Holliday junction resolvase RusA"/>
    <property type="match status" value="1"/>
</dbReference>
<accession>A0A6M3JTR7</accession>
<reference evidence="1" key="1">
    <citation type="submission" date="2020-03" db="EMBL/GenBank/DDBJ databases">
        <title>The deep terrestrial virosphere.</title>
        <authorList>
            <person name="Holmfeldt K."/>
            <person name="Nilsson E."/>
            <person name="Simone D."/>
            <person name="Lopez-Fernandez M."/>
            <person name="Wu X."/>
            <person name="de Brujin I."/>
            <person name="Lundin D."/>
            <person name="Andersson A."/>
            <person name="Bertilsson S."/>
            <person name="Dopson M."/>
        </authorList>
    </citation>
    <scope>NUCLEOTIDE SEQUENCE</scope>
    <source>
        <strain evidence="1">MM415A02615</strain>
    </source>
</reference>
<dbReference type="InterPro" id="IPR036614">
    <property type="entry name" value="RusA-like_sf"/>
</dbReference>